<dbReference type="InterPro" id="IPR032311">
    <property type="entry name" value="DUF4982"/>
</dbReference>
<evidence type="ECO:0000259" key="8">
    <source>
        <dbReference type="Pfam" id="PF16355"/>
    </source>
</evidence>
<feature type="domain" description="Bacterial Ig-like" evidence="7">
    <location>
        <begin position="1414"/>
        <end position="1454"/>
    </location>
</feature>
<dbReference type="InterPro" id="IPR051913">
    <property type="entry name" value="GH2_Domain-Containing"/>
</dbReference>
<feature type="domain" description="DUF4982" evidence="8">
    <location>
        <begin position="739"/>
        <end position="825"/>
    </location>
</feature>
<dbReference type="InterPro" id="IPR011081">
    <property type="entry name" value="Big_4"/>
</dbReference>
<evidence type="ECO:0000259" key="4">
    <source>
        <dbReference type="Pfam" id="PF00703"/>
    </source>
</evidence>
<accession>A0A6N9Z4W1</accession>
<dbReference type="InterPro" id="IPR006103">
    <property type="entry name" value="Glyco_hydro_2_cat"/>
</dbReference>
<evidence type="ECO:0000259" key="7">
    <source>
        <dbReference type="Pfam" id="PF07532"/>
    </source>
</evidence>
<dbReference type="Pfam" id="PF00703">
    <property type="entry name" value="Glyco_hydro_2"/>
    <property type="match status" value="1"/>
</dbReference>
<dbReference type="Pfam" id="PF18565">
    <property type="entry name" value="Glyco_hydro2_C5"/>
    <property type="match status" value="1"/>
</dbReference>
<reference evidence="10 11" key="1">
    <citation type="submission" date="2019-10" db="EMBL/GenBank/DDBJ databases">
        <title>Bifidobacterium from non-human primates.</title>
        <authorList>
            <person name="Modesto M."/>
        </authorList>
    </citation>
    <scope>NUCLEOTIDE SEQUENCE [LARGE SCALE GENOMIC DNA]</scope>
    <source>
        <strain evidence="10 11">TRE17</strain>
    </source>
</reference>
<comment type="caution">
    <text evidence="10">The sequence shown here is derived from an EMBL/GenBank/DDBJ whole genome shotgun (WGS) entry which is preliminary data.</text>
</comment>
<keyword evidence="2" id="KW-0378">Hydrolase</keyword>
<comment type="similarity">
    <text evidence="1">Belongs to the glycosyl hydrolase 2 family.</text>
</comment>
<dbReference type="Gene3D" id="2.60.40.10">
    <property type="entry name" value="Immunoglobulins"/>
    <property type="match status" value="3"/>
</dbReference>
<dbReference type="InterPro" id="IPR006104">
    <property type="entry name" value="Glyco_hydro_2_N"/>
</dbReference>
<dbReference type="GO" id="GO:0004553">
    <property type="term" value="F:hydrolase activity, hydrolyzing O-glycosyl compounds"/>
    <property type="evidence" value="ECO:0007669"/>
    <property type="project" value="InterPro"/>
</dbReference>
<name>A0A6N9Z4W1_9BIFI</name>
<dbReference type="SUPFAM" id="SSF51445">
    <property type="entry name" value="(Trans)glycosidases"/>
    <property type="match status" value="1"/>
</dbReference>
<feature type="domain" description="Glycoside hydrolase family 2 immunoglobulin-like beta-sandwich" evidence="4">
    <location>
        <begin position="246"/>
        <end position="375"/>
    </location>
</feature>
<evidence type="ECO:0000259" key="9">
    <source>
        <dbReference type="Pfam" id="PF18565"/>
    </source>
</evidence>
<sequence length="1754" mass="188978">MFAAGGFRSDCRVGNRRFFYTCFLVRRRSLCGARYWFPSHLPYFAFSFVSMRKGAFPMQFTTYEPPVSKPQPALVESADGRQIIDFDGDWRFFRGSPSGAERPDFDDSSWREVTVPHDFGVEGRFSRNARATVGYLKVGEGWYRKTFTIPAALAGKRFVLDFDGVMDRSEIWINGDKVGEHHYGYTAFQLDVTDHLRFGDDPNVVTVRAVNEEPSSRWYAGAGLYRDITLIVTDPIHVAQYGTQITTPTLADDVTHGVANVNVKTTIANETSAATAVTLRTTIIDADGNIVAEDTTDVTAVPTDMTGRIVAAPANESVASADLQYAPAPTAEQMLTIAEPHLWNTADPYQYLARTALLAADGTVLDTYETRFGLRWITLDPQHGLFLNGVNMRALGMCMHHDQGALGAAAYHRAVTRQLEIMKEGGVNAIRTSHNPACKTQVAECSRLGLLVLEELTDMWTAPKNRNDYSNYFAQDYPEDLKAMILRDRNEPSVFMWGMGNEIAWQESELPIAADLTRRCHLLDPTRPNSVNDASYLSKGIDGIGNDIHHRMDVRGYSYISKDKMLEVHEKNPNDVIVNSESANICSNRGYYVYPTEVSECPAVLPPIDTSKYEFEPGRKSWNDTTYELSAYNIRGKRGNYIDVAFERLIHIPFNVGEFGWTGFDYIGEPAPYISNSYWTKPDMAESDGTVLAPLRSYYGMVDTAGIPKDQWYIYKSLWTDPDDAPMVHLLPHWNWSVGEAVSVWAYTNAASAELFLNGRSLGVREFDSFDTDFHLDASHADKPFQYRYAKANPSRRKLSLDWEVPFEPGVIEVVARDATGRIVARDSKATPGSPAALRLSADRHVIAGDGKDLSYVTAAVTDDIGVTVPRADDEVTFSVEHGRLLGTDNGSQTNTEPLQSATHRAYSGLVVAIVASDGSGLPIRVTARGKGLKKASCVIAVAGNVAAGDVVDVEPVAVRTVAGVAPTLPETVTVRFGDGSRRAVPVTWDAVDDGCGSAAGAFRVCGAIDCGDGVSRETFADVVVVTVDDIVPVALTVADDGGADRPVELPDAVTAITSDGGFMRLPVTWDALPDGVDAAGGGVVAVSGTVAVPGGASGPSRSLTAHASVRILADGERPINEPALRSLRINGKPVADFDPERTEYTLAQRYDQPKPVIEAEAEGNDLVYVLPPANWPNGAYRVHVTSEDGKRGRTYTIGLDIAPAPVGNVSIAATVANPVEDTIVPVVVSATDTNGLPIDLDDAHVVIDSSNHAVLAADDPAYGRTESATGGADHALVTVLAGTANVTATVAYGGAVVASAPLPLTVAHGTHAKRPTAVRDVTLRTIVGEAPELPSAATVSFDHGFDAEIPVDWQPVPGDALAKPGRVTVTGTVGDTGLAAHATIVVVAVSAVANVSIATITHIVPDLAETFPTVAVYWSDGLKEDLPVVWDAIDATAVAAPGEFTVEGAVAGVTGRRAVAHVRVTDEHVQNRDLFSFRNDVYPQVRASYTNADPKAQEDVADLMDGTVSYTARLGYNLKNRWSTAGDPSNTAWLEYRFGYGEETPFMLDSFTVYYCLDGDGVVLPEHVDVEYLDVDGSVDAGSDDAVSWKPVRDLSVTHHPVEQKNDAAWAYATVGDKPGNEMVSNGDETTYSFEMVRTSRIRITFHTDDGEVVAITEVRGDAQIPAAHGDADLAGILVDGEPVAFDPDVETYTSGASGMSGDGSQPAVEPVPVAGSNVAITVVPPAVGSDETRIIVTSEDRVTTRTYLVTSR</sequence>
<dbReference type="Pfam" id="PF07532">
    <property type="entry name" value="Big_4"/>
    <property type="match status" value="4"/>
</dbReference>
<dbReference type="SUPFAM" id="SSF49303">
    <property type="entry name" value="beta-Galactosidase/glucuronidase domain"/>
    <property type="match status" value="1"/>
</dbReference>
<evidence type="ECO:0000256" key="2">
    <source>
        <dbReference type="ARBA" id="ARBA00022801"/>
    </source>
</evidence>
<protein>
    <submittedName>
        <fullName evidence="10">DUF4982 domain-containing protein</fullName>
    </submittedName>
</protein>
<dbReference type="InterPro" id="IPR040605">
    <property type="entry name" value="Glyco_hydro2_dom5"/>
</dbReference>
<evidence type="ECO:0000256" key="3">
    <source>
        <dbReference type="ARBA" id="ARBA00023295"/>
    </source>
</evidence>
<dbReference type="Pfam" id="PF02837">
    <property type="entry name" value="Glyco_hydro_2_N"/>
    <property type="match status" value="1"/>
</dbReference>
<feature type="domain" description="Bacterial Ig-like" evidence="7">
    <location>
        <begin position="1321"/>
        <end position="1374"/>
    </location>
</feature>
<feature type="domain" description="Bacterial Ig-like" evidence="7">
    <location>
        <begin position="1047"/>
        <end position="1092"/>
    </location>
</feature>
<dbReference type="InterPro" id="IPR006102">
    <property type="entry name" value="Ig-like_GH2"/>
</dbReference>
<evidence type="ECO:0000313" key="10">
    <source>
        <dbReference type="EMBL" id="NEG89521.1"/>
    </source>
</evidence>
<dbReference type="EMBL" id="WHZW01000010">
    <property type="protein sequence ID" value="NEG89521.1"/>
    <property type="molecule type" value="Genomic_DNA"/>
</dbReference>
<dbReference type="Pfam" id="PF16355">
    <property type="entry name" value="DUF4982"/>
    <property type="match status" value="1"/>
</dbReference>
<dbReference type="SUPFAM" id="SSF49785">
    <property type="entry name" value="Galactose-binding domain-like"/>
    <property type="match status" value="1"/>
</dbReference>
<proteinExistence type="inferred from homology"/>
<evidence type="ECO:0000256" key="1">
    <source>
        <dbReference type="ARBA" id="ARBA00007401"/>
    </source>
</evidence>
<keyword evidence="3" id="KW-0326">Glycosidase</keyword>
<evidence type="ECO:0000259" key="5">
    <source>
        <dbReference type="Pfam" id="PF02836"/>
    </source>
</evidence>
<dbReference type="InterPro" id="IPR036156">
    <property type="entry name" value="Beta-gal/glucu_dom_sf"/>
</dbReference>
<evidence type="ECO:0000313" key="11">
    <source>
        <dbReference type="Proteomes" id="UP000469194"/>
    </source>
</evidence>
<dbReference type="PANTHER" id="PTHR42732:SF1">
    <property type="entry name" value="BETA-MANNOSIDASE"/>
    <property type="match status" value="1"/>
</dbReference>
<dbReference type="InterPro" id="IPR017853">
    <property type="entry name" value="GH"/>
</dbReference>
<dbReference type="InterPro" id="IPR006101">
    <property type="entry name" value="Glyco_hydro_2"/>
</dbReference>
<feature type="domain" description="Glycoside hydrolase family 2" evidence="9">
    <location>
        <begin position="838"/>
        <end position="937"/>
    </location>
</feature>
<feature type="domain" description="Bacterial Ig-like" evidence="7">
    <location>
        <begin position="955"/>
        <end position="1010"/>
    </location>
</feature>
<dbReference type="PRINTS" id="PR00132">
    <property type="entry name" value="GLHYDRLASE2"/>
</dbReference>
<dbReference type="Pfam" id="PF02836">
    <property type="entry name" value="Glyco_hydro_2_C"/>
    <property type="match status" value="1"/>
</dbReference>
<dbReference type="InterPro" id="IPR008979">
    <property type="entry name" value="Galactose-bd-like_sf"/>
</dbReference>
<feature type="domain" description="Glycoside hydrolase family 2 catalytic" evidence="5">
    <location>
        <begin position="385"/>
        <end position="591"/>
    </location>
</feature>
<dbReference type="Proteomes" id="UP000469194">
    <property type="component" value="Unassembled WGS sequence"/>
</dbReference>
<dbReference type="InterPro" id="IPR013783">
    <property type="entry name" value="Ig-like_fold"/>
</dbReference>
<evidence type="ECO:0000259" key="6">
    <source>
        <dbReference type="Pfam" id="PF02837"/>
    </source>
</evidence>
<organism evidence="10 11">
    <name type="scientific">Bifidobacterium aerophilum</name>
    <dbReference type="NCBI Taxonomy" id="1798155"/>
    <lineage>
        <taxon>Bacteria</taxon>
        <taxon>Bacillati</taxon>
        <taxon>Actinomycetota</taxon>
        <taxon>Actinomycetes</taxon>
        <taxon>Bifidobacteriales</taxon>
        <taxon>Bifidobacteriaceae</taxon>
        <taxon>Bifidobacterium</taxon>
    </lineage>
</organism>
<dbReference type="PANTHER" id="PTHR42732">
    <property type="entry name" value="BETA-GALACTOSIDASE"/>
    <property type="match status" value="1"/>
</dbReference>
<dbReference type="Gene3D" id="2.60.120.260">
    <property type="entry name" value="Galactose-binding domain-like"/>
    <property type="match status" value="2"/>
</dbReference>
<gene>
    <name evidence="10" type="ORF">GFD25_05875</name>
</gene>
<feature type="domain" description="Glycosyl hydrolases family 2 sugar binding" evidence="6">
    <location>
        <begin position="138"/>
        <end position="231"/>
    </location>
</feature>
<dbReference type="Gene3D" id="3.20.20.80">
    <property type="entry name" value="Glycosidases"/>
    <property type="match status" value="1"/>
</dbReference>
<dbReference type="GO" id="GO:0005975">
    <property type="term" value="P:carbohydrate metabolic process"/>
    <property type="evidence" value="ECO:0007669"/>
    <property type="project" value="InterPro"/>
</dbReference>
<keyword evidence="11" id="KW-1185">Reference proteome</keyword>